<evidence type="ECO:0000313" key="2">
    <source>
        <dbReference type="Proteomes" id="UP000091967"/>
    </source>
</evidence>
<protein>
    <submittedName>
        <fullName evidence="1">Uncharacterized protein</fullName>
    </submittedName>
</protein>
<dbReference type="STRING" id="36050.A0A1B8B0V7"/>
<dbReference type="Proteomes" id="UP000091967">
    <property type="component" value="Unassembled WGS sequence"/>
</dbReference>
<name>A0A1B8B0V7_FUSPO</name>
<gene>
    <name evidence="1" type="ORF">FPOA_00283</name>
</gene>
<reference evidence="1 2" key="1">
    <citation type="submission" date="2016-06" db="EMBL/GenBank/DDBJ databases">
        <title>Living apart together: crosstalk between the core and supernumerary genomes in a fungal plant pathogen.</title>
        <authorList>
            <person name="Vanheule A."/>
            <person name="Audenaert K."/>
            <person name="Warris S."/>
            <person name="Van De Geest H."/>
            <person name="Schijlen E."/>
            <person name="Hofte M."/>
            <person name="De Saeger S."/>
            <person name="Haesaert G."/>
            <person name="Waalwijk C."/>
            <person name="Van Der Lee T."/>
        </authorList>
    </citation>
    <scope>NUCLEOTIDE SEQUENCE [LARGE SCALE GENOMIC DNA]</scope>
    <source>
        <strain evidence="1 2">2516</strain>
    </source>
</reference>
<proteinExistence type="predicted"/>
<dbReference type="OMA" id="MEPHAVH"/>
<accession>A0A1B8B0V7</accession>
<comment type="caution">
    <text evidence="1">The sequence shown here is derived from an EMBL/GenBank/DDBJ whole genome shotgun (WGS) entry which is preliminary data.</text>
</comment>
<evidence type="ECO:0000313" key="1">
    <source>
        <dbReference type="EMBL" id="OBS26342.1"/>
    </source>
</evidence>
<dbReference type="AlphaFoldDB" id="A0A1B8B0V7"/>
<organism evidence="1 2">
    <name type="scientific">Fusarium poae</name>
    <dbReference type="NCBI Taxonomy" id="36050"/>
    <lineage>
        <taxon>Eukaryota</taxon>
        <taxon>Fungi</taxon>
        <taxon>Dikarya</taxon>
        <taxon>Ascomycota</taxon>
        <taxon>Pezizomycotina</taxon>
        <taxon>Sordariomycetes</taxon>
        <taxon>Hypocreomycetidae</taxon>
        <taxon>Hypocreales</taxon>
        <taxon>Nectriaceae</taxon>
        <taxon>Fusarium</taxon>
    </lineage>
</organism>
<dbReference type="EMBL" id="LYXU01000001">
    <property type="protein sequence ID" value="OBS26342.1"/>
    <property type="molecule type" value="Genomic_DNA"/>
</dbReference>
<keyword evidence="2" id="KW-1185">Reference proteome</keyword>
<sequence>MNEIQSFQPKRRGLNFKQLNQDFADEQYEVFLNKLNVEVYVVAQMAFLPGGSAGPTRRSPWLRQYPEEFIKHVELVAHPDARSGHWEKLIRHGDERVNLIVAIIFKIIDKGIFSPLLFGADPKLCKTLQSSDTELINAEGFERSAVLSHTSRAWLRKNNGEPPLFWQEVDKLCWQTLSMLLPLYGYVEETAISKPIPKTELYQSLHDVFAHAGWISVCMRMSPAVISIDWNIPGEPFSAELVNNSQDAYEASKKAAMAHEASVEKARQRMSLRRSGKPKAHIRHVKSAPRVKITVTPTMVRHKPLPRTMNIKGVTSYTIMKPSAVFYEGFKLEGDEKKAYTSLPDYIQKLRDRNCVPEKTVMAIMAFAAIWLWVSFTTSGQQTQQIVQQWLRSVQ</sequence>